<dbReference type="STRING" id="316055.RPE_1287"/>
<dbReference type="eggNOG" id="COG4094">
    <property type="taxonomic scope" value="Bacteria"/>
</dbReference>
<evidence type="ECO:0000256" key="4">
    <source>
        <dbReference type="ARBA" id="ARBA00023136"/>
    </source>
</evidence>
<protein>
    <submittedName>
        <fullName evidence="7">NnrU family protein</fullName>
    </submittedName>
</protein>
<dbReference type="HOGENOM" id="CLU_104582_0_0_5"/>
<accession>Q07S45</accession>
<feature type="transmembrane region" description="Helical" evidence="5">
    <location>
        <begin position="12"/>
        <end position="33"/>
    </location>
</feature>
<evidence type="ECO:0000259" key="6">
    <source>
        <dbReference type="Pfam" id="PF07298"/>
    </source>
</evidence>
<dbReference type="AlphaFoldDB" id="Q07S45"/>
<dbReference type="EMBL" id="CP000463">
    <property type="protein sequence ID" value="ABJ05239.1"/>
    <property type="molecule type" value="Genomic_DNA"/>
</dbReference>
<organism evidence="7">
    <name type="scientific">Rhodopseudomonas palustris (strain BisA53)</name>
    <dbReference type="NCBI Taxonomy" id="316055"/>
    <lineage>
        <taxon>Bacteria</taxon>
        <taxon>Pseudomonadati</taxon>
        <taxon>Pseudomonadota</taxon>
        <taxon>Alphaproteobacteria</taxon>
        <taxon>Hyphomicrobiales</taxon>
        <taxon>Nitrobacteraceae</taxon>
        <taxon>Rhodopseudomonas</taxon>
    </lineage>
</organism>
<comment type="subcellular location">
    <subcellularLocation>
        <location evidence="1">Membrane</location>
        <topology evidence="1">Multi-pass membrane protein</topology>
    </subcellularLocation>
</comment>
<feature type="transmembrane region" description="Helical" evidence="5">
    <location>
        <begin position="157"/>
        <end position="178"/>
    </location>
</feature>
<sequence>MRPRAKSLSRLGAVTHLGGWAEFCAAFAVFLLSHAIPARPQVRAALIAALGERWFLVVYSIVALAVLAWLIVAAGRAPFVELWPFEPWQMWAPNLTLPLVCVLAAFGVGAANPLSFGGNPNRPFDPARPGIVGVVRHPLLWAIGLWAGAHLLPNGDLAHVVLFGFFVIMALLGMVIIDRRKQRQLGRARWAMLAASTSFVPFVALLSGRWRPRALKIDLKRLAIGLSVWLALLLAHAPVIGVSPLP</sequence>
<feature type="transmembrane region" description="Helical" evidence="5">
    <location>
        <begin position="54"/>
        <end position="75"/>
    </location>
</feature>
<feature type="transmembrane region" description="Helical" evidence="5">
    <location>
        <begin position="222"/>
        <end position="242"/>
    </location>
</feature>
<feature type="transmembrane region" description="Helical" evidence="5">
    <location>
        <begin position="130"/>
        <end position="151"/>
    </location>
</feature>
<gene>
    <name evidence="7" type="ordered locus">RPE_1287</name>
</gene>
<feature type="transmembrane region" description="Helical" evidence="5">
    <location>
        <begin position="190"/>
        <end position="210"/>
    </location>
</feature>
<evidence type="ECO:0000256" key="1">
    <source>
        <dbReference type="ARBA" id="ARBA00004141"/>
    </source>
</evidence>
<name>Q07S45_RHOP5</name>
<dbReference type="InterPro" id="IPR009915">
    <property type="entry name" value="NnrU_dom"/>
</dbReference>
<dbReference type="GO" id="GO:0016020">
    <property type="term" value="C:membrane"/>
    <property type="evidence" value="ECO:0007669"/>
    <property type="project" value="UniProtKB-SubCell"/>
</dbReference>
<evidence type="ECO:0000256" key="2">
    <source>
        <dbReference type="ARBA" id="ARBA00022692"/>
    </source>
</evidence>
<keyword evidence="4 5" id="KW-0472">Membrane</keyword>
<feature type="domain" description="NnrU" evidence="6">
    <location>
        <begin position="23"/>
        <end position="244"/>
    </location>
</feature>
<dbReference type="Pfam" id="PF07298">
    <property type="entry name" value="NnrU"/>
    <property type="match status" value="1"/>
</dbReference>
<evidence type="ECO:0000256" key="5">
    <source>
        <dbReference type="SAM" id="Phobius"/>
    </source>
</evidence>
<keyword evidence="3 5" id="KW-1133">Transmembrane helix</keyword>
<evidence type="ECO:0000256" key="3">
    <source>
        <dbReference type="ARBA" id="ARBA00022989"/>
    </source>
</evidence>
<reference evidence="7" key="1">
    <citation type="submission" date="2006-09" db="EMBL/GenBank/DDBJ databases">
        <title>Complete sequence of Rhodopseudomonas palustris BisA53.</title>
        <authorList>
            <consortium name="US DOE Joint Genome Institute"/>
            <person name="Copeland A."/>
            <person name="Lucas S."/>
            <person name="Lapidus A."/>
            <person name="Barry K."/>
            <person name="Detter J.C."/>
            <person name="Glavina del Rio T."/>
            <person name="Hammon N."/>
            <person name="Israni S."/>
            <person name="Dalin E."/>
            <person name="Tice H."/>
            <person name="Pitluck S."/>
            <person name="Chain P."/>
            <person name="Malfatti S."/>
            <person name="Shin M."/>
            <person name="Vergez L."/>
            <person name="Schmutz J."/>
            <person name="Larimer F."/>
            <person name="Land M."/>
            <person name="Hauser L."/>
            <person name="Pelletier D.A."/>
            <person name="Kyrpides N."/>
            <person name="Kim E."/>
            <person name="Harwood C.S."/>
            <person name="Oda Y."/>
            <person name="Richardson P."/>
        </authorList>
    </citation>
    <scope>NUCLEOTIDE SEQUENCE [LARGE SCALE GENOMIC DNA]</scope>
    <source>
        <strain evidence="7">BisA53</strain>
    </source>
</reference>
<proteinExistence type="predicted"/>
<dbReference type="KEGG" id="rpe:RPE_1287"/>
<feature type="transmembrane region" description="Helical" evidence="5">
    <location>
        <begin position="95"/>
        <end position="118"/>
    </location>
</feature>
<keyword evidence="2 5" id="KW-0812">Transmembrane</keyword>
<evidence type="ECO:0000313" key="7">
    <source>
        <dbReference type="EMBL" id="ABJ05239.1"/>
    </source>
</evidence>